<keyword evidence="3" id="KW-1185">Reference proteome</keyword>
<dbReference type="GO" id="GO:0045259">
    <property type="term" value="C:proton-transporting ATP synthase complex"/>
    <property type="evidence" value="ECO:0007669"/>
    <property type="project" value="InterPro"/>
</dbReference>
<evidence type="ECO:0000313" key="3">
    <source>
        <dbReference type="Proteomes" id="UP000265520"/>
    </source>
</evidence>
<dbReference type="Proteomes" id="UP000265520">
    <property type="component" value="Unassembled WGS sequence"/>
</dbReference>
<sequence>MKTSPLTEEEIACIHEGLKHYKSDWMAVWQYVVPHRDPVLLPRQWRVALGTQKSYKLNSPKRAKRRLYESQRRKLKATTTECGQPVSDKE</sequence>
<organism evidence="2 3">
    <name type="scientific">Trifolium medium</name>
    <dbReference type="NCBI Taxonomy" id="97028"/>
    <lineage>
        <taxon>Eukaryota</taxon>
        <taxon>Viridiplantae</taxon>
        <taxon>Streptophyta</taxon>
        <taxon>Embryophyta</taxon>
        <taxon>Tracheophyta</taxon>
        <taxon>Spermatophyta</taxon>
        <taxon>Magnoliopsida</taxon>
        <taxon>eudicotyledons</taxon>
        <taxon>Gunneridae</taxon>
        <taxon>Pentapetalae</taxon>
        <taxon>rosids</taxon>
        <taxon>fabids</taxon>
        <taxon>Fabales</taxon>
        <taxon>Fabaceae</taxon>
        <taxon>Papilionoideae</taxon>
        <taxon>50 kb inversion clade</taxon>
        <taxon>NPAAA clade</taxon>
        <taxon>Hologalegina</taxon>
        <taxon>IRL clade</taxon>
        <taxon>Trifolieae</taxon>
        <taxon>Trifolium</taxon>
    </lineage>
</organism>
<dbReference type="InterPro" id="IPR000131">
    <property type="entry name" value="ATP_synth_F1_gsu"/>
</dbReference>
<dbReference type="PANTHER" id="PTHR11693:SF28">
    <property type="entry name" value="MYB-LIKE DOMAIN-CONTAINING PROTEIN"/>
    <property type="match status" value="1"/>
</dbReference>
<comment type="caution">
    <text evidence="2">The sequence shown here is derived from an EMBL/GenBank/DDBJ whole genome shotgun (WGS) entry which is preliminary data.</text>
</comment>
<accession>A0A392NRF3</accession>
<protein>
    <submittedName>
        <fullName evidence="2">Myb-like protein O</fullName>
    </submittedName>
</protein>
<name>A0A392NRF3_9FABA</name>
<reference evidence="2 3" key="1">
    <citation type="journal article" date="2018" name="Front. Plant Sci.">
        <title>Red Clover (Trifolium pratense) and Zigzag Clover (T. medium) - A Picture of Genomic Similarities and Differences.</title>
        <authorList>
            <person name="Dluhosova J."/>
            <person name="Istvanek J."/>
            <person name="Nedelnik J."/>
            <person name="Repkova J."/>
        </authorList>
    </citation>
    <scope>NUCLEOTIDE SEQUENCE [LARGE SCALE GENOMIC DNA]</scope>
    <source>
        <strain evidence="3">cv. 10/8</strain>
        <tissue evidence="2">Leaf</tissue>
    </source>
</reference>
<dbReference type="AlphaFoldDB" id="A0A392NRF3"/>
<evidence type="ECO:0000313" key="2">
    <source>
        <dbReference type="EMBL" id="MCI01800.1"/>
    </source>
</evidence>
<dbReference type="EMBL" id="LXQA010047150">
    <property type="protein sequence ID" value="MCI01800.1"/>
    <property type="molecule type" value="Genomic_DNA"/>
</dbReference>
<dbReference type="PANTHER" id="PTHR11693">
    <property type="entry name" value="ATP SYNTHASE GAMMA CHAIN"/>
    <property type="match status" value="1"/>
</dbReference>
<feature type="non-terminal residue" evidence="2">
    <location>
        <position position="90"/>
    </location>
</feature>
<proteinExistence type="predicted"/>
<evidence type="ECO:0000256" key="1">
    <source>
        <dbReference type="SAM" id="MobiDB-lite"/>
    </source>
</evidence>
<dbReference type="GO" id="GO:0009535">
    <property type="term" value="C:chloroplast thylakoid membrane"/>
    <property type="evidence" value="ECO:0007669"/>
    <property type="project" value="TreeGrafter"/>
</dbReference>
<feature type="region of interest" description="Disordered" evidence="1">
    <location>
        <begin position="59"/>
        <end position="90"/>
    </location>
</feature>
<dbReference type="GO" id="GO:0046933">
    <property type="term" value="F:proton-transporting ATP synthase activity, rotational mechanism"/>
    <property type="evidence" value="ECO:0007669"/>
    <property type="project" value="InterPro"/>
</dbReference>